<evidence type="ECO:0000313" key="2">
    <source>
        <dbReference type="Proteomes" id="UP001225356"/>
    </source>
</evidence>
<proteinExistence type="predicted"/>
<dbReference type="EMBL" id="JAUSQU010000001">
    <property type="protein sequence ID" value="MDP9845499.1"/>
    <property type="molecule type" value="Genomic_DNA"/>
</dbReference>
<name>A0ABT9QHT7_9ACTN</name>
<keyword evidence="2" id="KW-1185">Reference proteome</keyword>
<evidence type="ECO:0000313" key="1">
    <source>
        <dbReference type="EMBL" id="MDP9845499.1"/>
    </source>
</evidence>
<comment type="caution">
    <text evidence="1">The sequence shown here is derived from an EMBL/GenBank/DDBJ whole genome shotgun (WGS) entry which is preliminary data.</text>
</comment>
<protein>
    <submittedName>
        <fullName evidence="1">Uncharacterized protein</fullName>
    </submittedName>
</protein>
<organism evidence="1 2">
    <name type="scientific">Streptosporangium lutulentum</name>
    <dbReference type="NCBI Taxonomy" id="1461250"/>
    <lineage>
        <taxon>Bacteria</taxon>
        <taxon>Bacillati</taxon>
        <taxon>Actinomycetota</taxon>
        <taxon>Actinomycetes</taxon>
        <taxon>Streptosporangiales</taxon>
        <taxon>Streptosporangiaceae</taxon>
        <taxon>Streptosporangium</taxon>
    </lineage>
</organism>
<sequence length="55" mass="6271">MASNTDYREDGNDFYARRSARHAQHLAARHQKTLELHYQSSSQLGIGRAAWLRAG</sequence>
<reference evidence="1 2" key="1">
    <citation type="submission" date="2023-07" db="EMBL/GenBank/DDBJ databases">
        <title>Sequencing the genomes of 1000 actinobacteria strains.</title>
        <authorList>
            <person name="Klenk H.-P."/>
        </authorList>
    </citation>
    <scope>NUCLEOTIDE SEQUENCE [LARGE SCALE GENOMIC DNA]</scope>
    <source>
        <strain evidence="1 2">DSM 46740</strain>
    </source>
</reference>
<dbReference type="Proteomes" id="UP001225356">
    <property type="component" value="Unassembled WGS sequence"/>
</dbReference>
<gene>
    <name evidence="1" type="ORF">J2853_004710</name>
</gene>
<accession>A0ABT9QHT7</accession>
<dbReference type="RefSeq" id="WP_307561187.1">
    <property type="nucleotide sequence ID" value="NZ_JAUSQU010000001.1"/>
</dbReference>